<feature type="transmembrane region" description="Helical" evidence="7">
    <location>
        <begin position="382"/>
        <end position="407"/>
    </location>
</feature>
<evidence type="ECO:0000256" key="6">
    <source>
        <dbReference type="ARBA" id="ARBA00034125"/>
    </source>
</evidence>
<feature type="transmembrane region" description="Helical" evidence="7">
    <location>
        <begin position="269"/>
        <end position="291"/>
    </location>
</feature>
<reference evidence="10" key="1">
    <citation type="submission" date="2020-11" db="EMBL/GenBank/DDBJ databases">
        <title>Nocardioides sp. CBS4Y-1, whole genome shotgun sequence.</title>
        <authorList>
            <person name="Tuo L."/>
        </authorList>
    </citation>
    <scope>NUCLEOTIDE SEQUENCE</scope>
    <source>
        <strain evidence="10">CBS4Y-1</strain>
    </source>
</reference>
<dbReference type="Pfam" id="PF12821">
    <property type="entry name" value="ThrE_2"/>
    <property type="match status" value="1"/>
</dbReference>
<dbReference type="InterPro" id="IPR010619">
    <property type="entry name" value="ThrE-like_N"/>
</dbReference>
<dbReference type="PANTHER" id="PTHR34390:SF2">
    <property type="entry name" value="SUCCINATE TRANSPORTER SUBUNIT YJJP-RELATED"/>
    <property type="match status" value="1"/>
</dbReference>
<dbReference type="InterPro" id="IPR050539">
    <property type="entry name" value="ThrE_Dicarb/AminoAcid_Exp"/>
</dbReference>
<feature type="transmembrane region" description="Helical" evidence="7">
    <location>
        <begin position="143"/>
        <end position="159"/>
    </location>
</feature>
<dbReference type="RefSeq" id="WP_194501458.1">
    <property type="nucleotide sequence ID" value="NZ_JADIVZ010000001.1"/>
</dbReference>
<feature type="domain" description="Threonine/Serine exporter ThrE" evidence="9">
    <location>
        <begin position="278"/>
        <end position="404"/>
    </location>
</feature>
<dbReference type="InterPro" id="IPR024528">
    <property type="entry name" value="ThrE_2"/>
</dbReference>
<dbReference type="AlphaFoldDB" id="A0A930UW76"/>
<evidence type="ECO:0000256" key="7">
    <source>
        <dbReference type="SAM" id="Phobius"/>
    </source>
</evidence>
<dbReference type="Pfam" id="PF06738">
    <property type="entry name" value="ThrE"/>
    <property type="match status" value="1"/>
</dbReference>
<dbReference type="Proteomes" id="UP000656804">
    <property type="component" value="Unassembled WGS sequence"/>
</dbReference>
<feature type="transmembrane region" description="Helical" evidence="7">
    <location>
        <begin position="197"/>
        <end position="215"/>
    </location>
</feature>
<protein>
    <submittedName>
        <fullName evidence="10">Threonine/serine exporter family protein</fullName>
    </submittedName>
</protein>
<keyword evidence="2" id="KW-1003">Cell membrane</keyword>
<comment type="caution">
    <text evidence="10">The sequence shown here is derived from an EMBL/GenBank/DDBJ whole genome shotgun (WGS) entry which is preliminary data.</text>
</comment>
<keyword evidence="3 7" id="KW-0812">Transmembrane</keyword>
<feature type="transmembrane region" description="Helical" evidence="7">
    <location>
        <begin position="298"/>
        <end position="316"/>
    </location>
</feature>
<evidence type="ECO:0000256" key="4">
    <source>
        <dbReference type="ARBA" id="ARBA00022989"/>
    </source>
</evidence>
<dbReference type="GO" id="GO:0022857">
    <property type="term" value="F:transmembrane transporter activity"/>
    <property type="evidence" value="ECO:0007669"/>
    <property type="project" value="InterPro"/>
</dbReference>
<evidence type="ECO:0000259" key="8">
    <source>
        <dbReference type="Pfam" id="PF06738"/>
    </source>
</evidence>
<feature type="transmembrane region" description="Helical" evidence="7">
    <location>
        <begin position="322"/>
        <end position="342"/>
    </location>
</feature>
<dbReference type="PANTHER" id="PTHR34390">
    <property type="entry name" value="UPF0442 PROTEIN YJJB-RELATED"/>
    <property type="match status" value="1"/>
</dbReference>
<evidence type="ECO:0000256" key="1">
    <source>
        <dbReference type="ARBA" id="ARBA00004651"/>
    </source>
</evidence>
<evidence type="ECO:0000259" key="9">
    <source>
        <dbReference type="Pfam" id="PF12821"/>
    </source>
</evidence>
<gene>
    <name evidence="10" type="ORF">ISG29_00720</name>
</gene>
<feature type="domain" description="Threonine/serine exporter-like N-terminal" evidence="8">
    <location>
        <begin position="12"/>
        <end position="252"/>
    </location>
</feature>
<dbReference type="EMBL" id="JADIVZ010000001">
    <property type="protein sequence ID" value="MBF4160195.1"/>
    <property type="molecule type" value="Genomic_DNA"/>
</dbReference>
<sequence length="444" mass="46644">MTDEREVNLTLDLCLRMGELLLSTGVGAADVTATMLSVSRSLGLRNVDVDIIFTSLTMSYQDTAERQAITARRQVQQRAIDYEQLTRADHLIRAILNGETDLRGARTELGRITSSGRRRPRTAITFGWGVMAAGVGLQLGGNGWVLLTAFVSAMLIDRLQLRMSRRRMPGFYQQVLGGGVASLLAIGVGATPLHVNVSAVITANIVLLLAGIGFMSALQDALTSFYITAGARLTEALLATAGIIAGVSGGLGVAQVAGLRIPSINPGRYSLQTFGMLVLGAAVAAAAFAYASRAPHRILAPIALVAGVAIAVSRMLDQLGVGRAWSVAWAALLVGVVAYAIAGRFSVPPLVVVVPALVPMLPGISIYTGLSLLAMDDSQVPAGLLALGTAVSVAIALAAGVLLGQYLSQPLKREARRLEARLSGPRLVGPVRQVTRRRESRRVG</sequence>
<feature type="transmembrane region" description="Helical" evidence="7">
    <location>
        <begin position="171"/>
        <end position="191"/>
    </location>
</feature>
<accession>A0A930UW76</accession>
<feature type="transmembrane region" description="Helical" evidence="7">
    <location>
        <begin position="349"/>
        <end position="370"/>
    </location>
</feature>
<evidence type="ECO:0000313" key="11">
    <source>
        <dbReference type="Proteomes" id="UP000656804"/>
    </source>
</evidence>
<keyword evidence="5 7" id="KW-0472">Membrane</keyword>
<dbReference type="GO" id="GO:0005886">
    <property type="term" value="C:plasma membrane"/>
    <property type="evidence" value="ECO:0007669"/>
    <property type="project" value="UniProtKB-SubCell"/>
</dbReference>
<keyword evidence="11" id="KW-1185">Reference proteome</keyword>
<evidence type="ECO:0000256" key="2">
    <source>
        <dbReference type="ARBA" id="ARBA00022475"/>
    </source>
</evidence>
<evidence type="ECO:0000256" key="5">
    <source>
        <dbReference type="ARBA" id="ARBA00023136"/>
    </source>
</evidence>
<keyword evidence="4 7" id="KW-1133">Transmembrane helix</keyword>
<comment type="similarity">
    <text evidence="6">Belongs to the ThrE exporter (TC 2.A.79) family.</text>
</comment>
<dbReference type="GO" id="GO:0015744">
    <property type="term" value="P:succinate transport"/>
    <property type="evidence" value="ECO:0007669"/>
    <property type="project" value="TreeGrafter"/>
</dbReference>
<proteinExistence type="inferred from homology"/>
<evidence type="ECO:0000256" key="3">
    <source>
        <dbReference type="ARBA" id="ARBA00022692"/>
    </source>
</evidence>
<evidence type="ECO:0000313" key="10">
    <source>
        <dbReference type="EMBL" id="MBF4160195.1"/>
    </source>
</evidence>
<name>A0A930UW76_9ACTN</name>
<comment type="subcellular location">
    <subcellularLocation>
        <location evidence="1">Cell membrane</location>
        <topology evidence="1">Multi-pass membrane protein</topology>
    </subcellularLocation>
</comment>
<feature type="transmembrane region" description="Helical" evidence="7">
    <location>
        <begin position="236"/>
        <end position="257"/>
    </location>
</feature>
<organism evidence="10 11">
    <name type="scientific">Nocardioides acrostichi</name>
    <dbReference type="NCBI Taxonomy" id="2784339"/>
    <lineage>
        <taxon>Bacteria</taxon>
        <taxon>Bacillati</taxon>
        <taxon>Actinomycetota</taxon>
        <taxon>Actinomycetes</taxon>
        <taxon>Propionibacteriales</taxon>
        <taxon>Nocardioidaceae</taxon>
        <taxon>Nocardioides</taxon>
    </lineage>
</organism>